<evidence type="ECO:0000256" key="2">
    <source>
        <dbReference type="ARBA" id="ARBA00022617"/>
    </source>
</evidence>
<dbReference type="GO" id="GO:0004130">
    <property type="term" value="F:cytochrome-c peroxidase activity"/>
    <property type="evidence" value="ECO:0007669"/>
    <property type="project" value="TreeGrafter"/>
</dbReference>
<dbReference type="RefSeq" id="WP_082351091.1">
    <property type="nucleotide sequence ID" value="NZ_CP010802.1"/>
</dbReference>
<dbReference type="PATRIC" id="fig|1603606.3.peg.1274"/>
<dbReference type="InterPro" id="IPR026259">
    <property type="entry name" value="MauG/Cytc_peroxidase"/>
</dbReference>
<dbReference type="InterPro" id="IPR051395">
    <property type="entry name" value="Cytochrome_c_Peroxidase/MauG"/>
</dbReference>
<dbReference type="InterPro" id="IPR036909">
    <property type="entry name" value="Cyt_c-like_dom_sf"/>
</dbReference>
<feature type="signal peptide" evidence="10">
    <location>
        <begin position="1"/>
        <end position="22"/>
    </location>
</feature>
<keyword evidence="7 9" id="KW-0408">Iron</keyword>
<dbReference type="GO" id="GO:0009055">
    <property type="term" value="F:electron transfer activity"/>
    <property type="evidence" value="ECO:0007669"/>
    <property type="project" value="InterPro"/>
</dbReference>
<dbReference type="Proteomes" id="UP000057158">
    <property type="component" value="Chromosome"/>
</dbReference>
<dbReference type="Gene3D" id="1.10.760.10">
    <property type="entry name" value="Cytochrome c-like domain"/>
    <property type="match status" value="2"/>
</dbReference>
<evidence type="ECO:0000313" key="13">
    <source>
        <dbReference type="Proteomes" id="UP000057158"/>
    </source>
</evidence>
<dbReference type="GO" id="GO:0020037">
    <property type="term" value="F:heme binding"/>
    <property type="evidence" value="ECO:0007669"/>
    <property type="project" value="InterPro"/>
</dbReference>
<feature type="domain" description="Cytochrome c" evidence="11">
    <location>
        <begin position="43"/>
        <end position="148"/>
    </location>
</feature>
<evidence type="ECO:0000256" key="9">
    <source>
        <dbReference type="PIRSR" id="PIRSR000294-2"/>
    </source>
</evidence>
<feature type="binding site" description="axial binding residue" evidence="9">
    <location>
        <position position="218"/>
    </location>
    <ligand>
        <name>heme c</name>
        <dbReference type="ChEBI" id="CHEBI:61717"/>
        <label>2</label>
    </ligand>
    <ligandPart>
        <name>Fe</name>
        <dbReference type="ChEBI" id="CHEBI:18248"/>
    </ligandPart>
</feature>
<dbReference type="KEGG" id="des:DSOUD_1166"/>
<feature type="binding site" description="covalent" evidence="8">
    <location>
        <position position="217"/>
    </location>
    <ligand>
        <name>heme c</name>
        <dbReference type="ChEBI" id="CHEBI:61717"/>
        <label>2</label>
    </ligand>
</feature>
<feature type="binding site" description="covalent" evidence="8">
    <location>
        <position position="214"/>
    </location>
    <ligand>
        <name>heme c</name>
        <dbReference type="ChEBI" id="CHEBI:61717"/>
        <label>2</label>
    </ligand>
</feature>
<gene>
    <name evidence="12" type="ORF">DSOUD_1166</name>
</gene>
<name>A0A0M4D5C4_9BACT</name>
<dbReference type="GO" id="GO:0042597">
    <property type="term" value="C:periplasmic space"/>
    <property type="evidence" value="ECO:0007669"/>
    <property type="project" value="UniProtKB-SubCell"/>
</dbReference>
<keyword evidence="12" id="KW-0575">Peroxidase</keyword>
<reference evidence="12 13" key="1">
    <citation type="submission" date="2015-07" db="EMBL/GenBank/DDBJ databases">
        <title>Isolation and Genomic Characterization of a Novel Halophilic Metal-Reducing Deltaproteobacterium from the Deep Subsurface.</title>
        <authorList>
            <person name="Badalamenti J.P."/>
            <person name="Summers Z.M."/>
            <person name="Gralnick J.A."/>
            <person name="Bond D.R."/>
        </authorList>
    </citation>
    <scope>NUCLEOTIDE SEQUENCE [LARGE SCALE GENOMIC DNA]</scope>
    <source>
        <strain evidence="12 13">WTL</strain>
    </source>
</reference>
<feature type="binding site" description="covalent" evidence="8">
    <location>
        <position position="65"/>
    </location>
    <ligand>
        <name>heme c</name>
        <dbReference type="ChEBI" id="CHEBI:61717"/>
        <label>1</label>
    </ligand>
</feature>
<feature type="chain" id="PRO_5005791868" evidence="10">
    <location>
        <begin position="23"/>
        <end position="367"/>
    </location>
</feature>
<comment type="subcellular location">
    <subcellularLocation>
        <location evidence="1">Periplasm</location>
    </subcellularLocation>
</comment>
<dbReference type="OrthoDB" id="9805202at2"/>
<evidence type="ECO:0000313" key="12">
    <source>
        <dbReference type="EMBL" id="ALC15947.1"/>
    </source>
</evidence>
<dbReference type="PANTHER" id="PTHR30600:SF10">
    <property type="entry name" value="BLL6722 PROTEIN"/>
    <property type="match status" value="1"/>
</dbReference>
<evidence type="ECO:0000256" key="6">
    <source>
        <dbReference type="ARBA" id="ARBA00023002"/>
    </source>
</evidence>
<accession>A0A0M4D5C4</accession>
<dbReference type="Pfam" id="PF03150">
    <property type="entry name" value="CCP_MauG"/>
    <property type="match status" value="1"/>
</dbReference>
<keyword evidence="5" id="KW-0574">Periplasm</keyword>
<dbReference type="SUPFAM" id="SSF46626">
    <property type="entry name" value="Cytochrome c"/>
    <property type="match status" value="2"/>
</dbReference>
<dbReference type="InterPro" id="IPR009056">
    <property type="entry name" value="Cyt_c-like_dom"/>
</dbReference>
<keyword evidence="3 9" id="KW-0479">Metal-binding</keyword>
<keyword evidence="2 8" id="KW-0349">Heme</keyword>
<keyword evidence="4 10" id="KW-0732">Signal</keyword>
<evidence type="ECO:0000256" key="5">
    <source>
        <dbReference type="ARBA" id="ARBA00022764"/>
    </source>
</evidence>
<feature type="binding site" description="covalent" evidence="8">
    <location>
        <position position="68"/>
    </location>
    <ligand>
        <name>heme c</name>
        <dbReference type="ChEBI" id="CHEBI:61717"/>
        <label>1</label>
    </ligand>
</feature>
<proteinExistence type="predicted"/>
<evidence type="ECO:0000256" key="1">
    <source>
        <dbReference type="ARBA" id="ARBA00004418"/>
    </source>
</evidence>
<evidence type="ECO:0000256" key="8">
    <source>
        <dbReference type="PIRSR" id="PIRSR000294-1"/>
    </source>
</evidence>
<dbReference type="PIRSF" id="PIRSF000294">
    <property type="entry name" value="Cytochrome-c_peroxidase"/>
    <property type="match status" value="1"/>
</dbReference>
<dbReference type="AlphaFoldDB" id="A0A0M4D5C4"/>
<feature type="binding site" description="axial binding residue" evidence="9">
    <location>
        <position position="69"/>
    </location>
    <ligand>
        <name>heme c</name>
        <dbReference type="ChEBI" id="CHEBI:61717"/>
        <label>1</label>
    </ligand>
    <ligandPart>
        <name>Fe</name>
        <dbReference type="ChEBI" id="CHEBI:18248"/>
    </ligandPart>
</feature>
<feature type="domain" description="Cytochrome c" evidence="11">
    <location>
        <begin position="199"/>
        <end position="356"/>
    </location>
</feature>
<dbReference type="InterPro" id="IPR004852">
    <property type="entry name" value="Di-haem_cyt_c_peroxidsae"/>
</dbReference>
<dbReference type="PROSITE" id="PS51007">
    <property type="entry name" value="CYTC"/>
    <property type="match status" value="2"/>
</dbReference>
<keyword evidence="6" id="KW-0560">Oxidoreductase</keyword>
<evidence type="ECO:0000256" key="3">
    <source>
        <dbReference type="ARBA" id="ARBA00022723"/>
    </source>
</evidence>
<protein>
    <submittedName>
        <fullName evidence="12">Cytochrome c peroxidase</fullName>
    </submittedName>
</protein>
<organism evidence="12 13">
    <name type="scientific">Desulfuromonas soudanensis</name>
    <dbReference type="NCBI Taxonomy" id="1603606"/>
    <lineage>
        <taxon>Bacteria</taxon>
        <taxon>Pseudomonadati</taxon>
        <taxon>Thermodesulfobacteriota</taxon>
        <taxon>Desulfuromonadia</taxon>
        <taxon>Desulfuromonadales</taxon>
        <taxon>Desulfuromonadaceae</taxon>
        <taxon>Desulfuromonas</taxon>
    </lineage>
</organism>
<evidence type="ECO:0000256" key="10">
    <source>
        <dbReference type="SAM" id="SignalP"/>
    </source>
</evidence>
<dbReference type="EMBL" id="CP010802">
    <property type="protein sequence ID" value="ALC15947.1"/>
    <property type="molecule type" value="Genomic_DNA"/>
</dbReference>
<sequence length="367" mass="39988">MNVPPSLILVLFLLFCPQALHAADPLLGLPPVPIPADNPQTPEKIALGQRLFEDKRFSADGTVSCATCHDREKAFGDALPVSEGVGKQKGTRNAPTVINAVFYKVQFWDGRRSSLEEQAKDPFVNPVEHGLKSHQPILDVIRGDADYPAAFGAVFGVEPASITIDHVVKAIASFERTVVSGNSPFDRYLYGGEKDAMSEAAIRGLAIFRDKGRCQSCHAIEQTDALFTNNQLHNLGVGFKRIEPRLMEIANSLRSAVTRGETIDEKVLTAPDISELGHYVVTFRPSDIGRFKTSGLRNIAVTGPYMHDGSLKTLEEVVELYNKGGEPNPMLDSGILPLDLTAEEKADLVAFLKALTSPEFAHLQTAK</sequence>
<comment type="PTM">
    <text evidence="8">Binds 2 heme groups per subunit.</text>
</comment>
<dbReference type="PANTHER" id="PTHR30600">
    <property type="entry name" value="CYTOCHROME C PEROXIDASE-RELATED"/>
    <property type="match status" value="1"/>
</dbReference>
<dbReference type="GO" id="GO:0046872">
    <property type="term" value="F:metal ion binding"/>
    <property type="evidence" value="ECO:0007669"/>
    <property type="project" value="UniProtKB-KW"/>
</dbReference>
<comment type="cofactor">
    <cofactor evidence="8">
        <name>heme</name>
        <dbReference type="ChEBI" id="CHEBI:30413"/>
    </cofactor>
    <text evidence="8">Binds 2 heme groups.</text>
</comment>
<dbReference type="STRING" id="1603606.DSOUD_1166"/>
<evidence type="ECO:0000256" key="7">
    <source>
        <dbReference type="ARBA" id="ARBA00023004"/>
    </source>
</evidence>
<evidence type="ECO:0000256" key="4">
    <source>
        <dbReference type="ARBA" id="ARBA00022729"/>
    </source>
</evidence>
<keyword evidence="13" id="KW-1185">Reference proteome</keyword>
<evidence type="ECO:0000259" key="11">
    <source>
        <dbReference type="PROSITE" id="PS51007"/>
    </source>
</evidence>